<keyword evidence="3" id="KW-0732">Signal</keyword>
<keyword evidence="2" id="KW-1133">Transmembrane helix</keyword>
<name>A0A423T5M9_PENVA</name>
<dbReference type="Proteomes" id="UP000283509">
    <property type="component" value="Unassembled WGS sequence"/>
</dbReference>
<protein>
    <submittedName>
        <fullName evidence="4">Uncharacterized protein</fullName>
    </submittedName>
</protein>
<organism evidence="4 5">
    <name type="scientific">Penaeus vannamei</name>
    <name type="common">Whiteleg shrimp</name>
    <name type="synonym">Litopenaeus vannamei</name>
    <dbReference type="NCBI Taxonomy" id="6689"/>
    <lineage>
        <taxon>Eukaryota</taxon>
        <taxon>Metazoa</taxon>
        <taxon>Ecdysozoa</taxon>
        <taxon>Arthropoda</taxon>
        <taxon>Crustacea</taxon>
        <taxon>Multicrustacea</taxon>
        <taxon>Malacostraca</taxon>
        <taxon>Eumalacostraca</taxon>
        <taxon>Eucarida</taxon>
        <taxon>Decapoda</taxon>
        <taxon>Dendrobranchiata</taxon>
        <taxon>Penaeoidea</taxon>
        <taxon>Penaeidae</taxon>
        <taxon>Penaeus</taxon>
    </lineage>
</organism>
<feature type="transmembrane region" description="Helical" evidence="2">
    <location>
        <begin position="137"/>
        <end position="159"/>
    </location>
</feature>
<reference evidence="4 5" key="1">
    <citation type="submission" date="2018-04" db="EMBL/GenBank/DDBJ databases">
        <authorList>
            <person name="Zhang X."/>
            <person name="Yuan J."/>
            <person name="Li F."/>
            <person name="Xiang J."/>
        </authorList>
    </citation>
    <scope>NUCLEOTIDE SEQUENCE [LARGE SCALE GENOMIC DNA]</scope>
    <source>
        <tissue evidence="4">Muscle</tissue>
    </source>
</reference>
<proteinExistence type="predicted"/>
<evidence type="ECO:0000313" key="4">
    <source>
        <dbReference type="EMBL" id="ROT71810.1"/>
    </source>
</evidence>
<evidence type="ECO:0000256" key="3">
    <source>
        <dbReference type="SAM" id="SignalP"/>
    </source>
</evidence>
<keyword evidence="2" id="KW-0812">Transmembrane</keyword>
<feature type="chain" id="PRO_5019106126" evidence="3">
    <location>
        <begin position="17"/>
        <end position="219"/>
    </location>
</feature>
<keyword evidence="5" id="KW-1185">Reference proteome</keyword>
<keyword evidence="2" id="KW-0472">Membrane</keyword>
<dbReference type="OrthoDB" id="6391980at2759"/>
<gene>
    <name evidence="4" type="ORF">C7M84_009854</name>
</gene>
<dbReference type="AlphaFoldDB" id="A0A423T5M9"/>
<dbReference type="EMBL" id="QCYY01002242">
    <property type="protein sequence ID" value="ROT71810.1"/>
    <property type="molecule type" value="Genomic_DNA"/>
</dbReference>
<evidence type="ECO:0000313" key="5">
    <source>
        <dbReference type="Proteomes" id="UP000283509"/>
    </source>
</evidence>
<comment type="caution">
    <text evidence="4">The sequence shown here is derived from an EMBL/GenBank/DDBJ whole genome shotgun (WGS) entry which is preliminary data.</text>
</comment>
<reference evidence="4 5" key="2">
    <citation type="submission" date="2019-01" db="EMBL/GenBank/DDBJ databases">
        <title>The decoding of complex shrimp genome reveals the adaptation for benthos swimmer, frequently molting mechanism and breeding impact on genome.</title>
        <authorList>
            <person name="Sun Y."/>
            <person name="Gao Y."/>
            <person name="Yu Y."/>
        </authorList>
    </citation>
    <scope>NUCLEOTIDE SEQUENCE [LARGE SCALE GENOMIC DNA]</scope>
    <source>
        <tissue evidence="4">Muscle</tissue>
    </source>
</reference>
<evidence type="ECO:0000256" key="1">
    <source>
        <dbReference type="SAM" id="MobiDB-lite"/>
    </source>
</evidence>
<feature type="signal peptide" evidence="3">
    <location>
        <begin position="1"/>
        <end position="16"/>
    </location>
</feature>
<evidence type="ECO:0000256" key="2">
    <source>
        <dbReference type="SAM" id="Phobius"/>
    </source>
</evidence>
<feature type="region of interest" description="Disordered" evidence="1">
    <location>
        <begin position="170"/>
        <end position="219"/>
    </location>
</feature>
<sequence length="219" mass="23814">MFVVVLLAFMSGYTAGYSVVTDKNTLVKIPLPADDLWSRILVATTHNDTRADITFHVEGYELLSESASPVEAGVWHVCDVVQPNGEAEGYVVAPLFRISHKFTQRIIHVSLVSNASATWVLCTDSYTCGVATGTSNIALIVICVFLALLSSVLALYICWAKHREGKTCQTPHLEKTATTPPAEGKANPQGPDRVEPPAQASRQNSEHDSENSLYNVITK</sequence>
<accession>A0A423T5M9</accession>